<dbReference type="PANTHER" id="PTHR45650">
    <property type="entry name" value="GDSL-LIKE LIPASE/ACYLHYDROLASE-RELATED"/>
    <property type="match status" value="1"/>
</dbReference>
<dbReference type="InterPro" id="IPR001087">
    <property type="entry name" value="GDSL"/>
</dbReference>
<evidence type="ECO:0000256" key="6">
    <source>
        <dbReference type="ARBA" id="ARBA00022963"/>
    </source>
</evidence>
<dbReference type="PANTHER" id="PTHR45650:SF9">
    <property type="entry name" value="SGNH HYDROLASE-TYPE ESTERASE DOMAIN-CONTAINING PROTEIN"/>
    <property type="match status" value="1"/>
</dbReference>
<evidence type="ECO:0000256" key="3">
    <source>
        <dbReference type="ARBA" id="ARBA00022525"/>
    </source>
</evidence>
<keyword evidence="8" id="KW-1133">Transmembrane helix</keyword>
<dbReference type="GO" id="GO:0005576">
    <property type="term" value="C:extracellular region"/>
    <property type="evidence" value="ECO:0007669"/>
    <property type="project" value="UniProtKB-SubCell"/>
</dbReference>
<dbReference type="GeneID" id="105167551"/>
<keyword evidence="9" id="KW-1185">Reference proteome</keyword>
<sequence>MAQSMTKLCTILRVFLYIITIMESGIVVIIEGKEQQVLPCLFFMGDSLTDNGNNNFLFTIAKSNYFPYGIDYPDGATGRFSNARNVPDFLAEFLGFEKPIPPFATANHTDILRGLNYGSGGAGILDRTGAQLGDEISLNRQLQNHGGTVSTTTLLLGFNATRAREHLNKCLYIVNMGSNDYINNYLMPHVYPTSRLHTPDQFAEILIQQYSQQLRTLHGYGARKIAIFGLGMLGCIPEYANGTACVDSINSVVRPFNSRLRPLVDTLNTDLPDAQFILIDTSSISAGIDLSALGIRVSNAPCCQVSESVGLCIAGKVPCSNRDEYSFWDNFHPTEILNRAVAQRAYTAVLPSDAYPFDIRCLAQL</sequence>
<organism evidence="9 10">
    <name type="scientific">Sesamum indicum</name>
    <name type="common">Oriental sesame</name>
    <name type="synonym">Sesamum orientale</name>
    <dbReference type="NCBI Taxonomy" id="4182"/>
    <lineage>
        <taxon>Eukaryota</taxon>
        <taxon>Viridiplantae</taxon>
        <taxon>Streptophyta</taxon>
        <taxon>Embryophyta</taxon>
        <taxon>Tracheophyta</taxon>
        <taxon>Spermatophyta</taxon>
        <taxon>Magnoliopsida</taxon>
        <taxon>eudicotyledons</taxon>
        <taxon>Gunneridae</taxon>
        <taxon>Pentapetalae</taxon>
        <taxon>asterids</taxon>
        <taxon>lamiids</taxon>
        <taxon>Lamiales</taxon>
        <taxon>Pedaliaceae</taxon>
        <taxon>Sesamum</taxon>
    </lineage>
</organism>
<proteinExistence type="inferred from homology"/>
<evidence type="ECO:0000256" key="7">
    <source>
        <dbReference type="ARBA" id="ARBA00023098"/>
    </source>
</evidence>
<name>A0A6I9TQ71_SESIN</name>
<comment type="subcellular location">
    <subcellularLocation>
        <location evidence="1">Secreted</location>
    </subcellularLocation>
</comment>
<keyword evidence="6" id="KW-0442">Lipid degradation</keyword>
<dbReference type="InterPro" id="IPR036514">
    <property type="entry name" value="SGNH_hydro_sf"/>
</dbReference>
<dbReference type="OrthoDB" id="906815at2759"/>
<dbReference type="CDD" id="cd01837">
    <property type="entry name" value="SGNH_plant_lipase_like"/>
    <property type="match status" value="1"/>
</dbReference>
<evidence type="ECO:0000313" key="9">
    <source>
        <dbReference type="Proteomes" id="UP000504604"/>
    </source>
</evidence>
<reference evidence="10" key="1">
    <citation type="submission" date="2025-08" db="UniProtKB">
        <authorList>
            <consortium name="RefSeq"/>
        </authorList>
    </citation>
    <scope>IDENTIFICATION</scope>
</reference>
<dbReference type="SUPFAM" id="SSF52266">
    <property type="entry name" value="SGNH hydrolase"/>
    <property type="match status" value="1"/>
</dbReference>
<evidence type="ECO:0000256" key="5">
    <source>
        <dbReference type="ARBA" id="ARBA00022801"/>
    </source>
</evidence>
<dbReference type="InterPro" id="IPR035669">
    <property type="entry name" value="SGNH_plant_lipase-like"/>
</dbReference>
<evidence type="ECO:0000256" key="1">
    <source>
        <dbReference type="ARBA" id="ARBA00004613"/>
    </source>
</evidence>
<dbReference type="GO" id="GO:0016042">
    <property type="term" value="P:lipid catabolic process"/>
    <property type="evidence" value="ECO:0007669"/>
    <property type="project" value="UniProtKB-KW"/>
</dbReference>
<evidence type="ECO:0000313" key="10">
    <source>
        <dbReference type="RefSeq" id="XP_011085626.2"/>
    </source>
</evidence>
<dbReference type="Gene3D" id="3.40.50.1110">
    <property type="entry name" value="SGNH hydrolase"/>
    <property type="match status" value="1"/>
</dbReference>
<dbReference type="Pfam" id="PF00657">
    <property type="entry name" value="Lipase_GDSL"/>
    <property type="match status" value="1"/>
</dbReference>
<dbReference type="KEGG" id="sind:105167551"/>
<protein>
    <submittedName>
        <fullName evidence="10">GDSL esterase/lipase At1g29670</fullName>
    </submittedName>
</protein>
<keyword evidence="3" id="KW-0964">Secreted</keyword>
<keyword evidence="7" id="KW-0443">Lipid metabolism</keyword>
<keyword evidence="8" id="KW-0812">Transmembrane</keyword>
<keyword evidence="4" id="KW-0732">Signal</keyword>
<evidence type="ECO:0000256" key="4">
    <source>
        <dbReference type="ARBA" id="ARBA00022729"/>
    </source>
</evidence>
<comment type="similarity">
    <text evidence="2">Belongs to the 'GDSL' lipolytic enzyme family.</text>
</comment>
<dbReference type="InterPro" id="IPR051238">
    <property type="entry name" value="GDSL_esterase/lipase"/>
</dbReference>
<evidence type="ECO:0000256" key="2">
    <source>
        <dbReference type="ARBA" id="ARBA00008668"/>
    </source>
</evidence>
<keyword evidence="8" id="KW-0472">Membrane</keyword>
<dbReference type="AlphaFoldDB" id="A0A6I9TQ71"/>
<feature type="transmembrane region" description="Helical" evidence="8">
    <location>
        <begin position="12"/>
        <end position="30"/>
    </location>
</feature>
<accession>A0A6I9TQ71</accession>
<dbReference type="RefSeq" id="XP_011085626.2">
    <property type="nucleotide sequence ID" value="XM_011087324.2"/>
</dbReference>
<keyword evidence="5" id="KW-0378">Hydrolase</keyword>
<gene>
    <name evidence="10" type="primary">LOC105167551</name>
</gene>
<dbReference type="GO" id="GO:0016788">
    <property type="term" value="F:hydrolase activity, acting on ester bonds"/>
    <property type="evidence" value="ECO:0007669"/>
    <property type="project" value="InterPro"/>
</dbReference>
<evidence type="ECO:0000256" key="8">
    <source>
        <dbReference type="SAM" id="Phobius"/>
    </source>
</evidence>
<dbReference type="Proteomes" id="UP000504604">
    <property type="component" value="Linkage group LG8"/>
</dbReference>
<dbReference type="InParanoid" id="A0A6I9TQ71"/>